<dbReference type="CDD" id="cd22887">
    <property type="entry name" value="Atg16_CCD"/>
    <property type="match status" value="1"/>
</dbReference>
<organism evidence="5 6">
    <name type="scientific">Elasticomyces elasticus</name>
    <dbReference type="NCBI Taxonomy" id="574655"/>
    <lineage>
        <taxon>Eukaryota</taxon>
        <taxon>Fungi</taxon>
        <taxon>Dikarya</taxon>
        <taxon>Ascomycota</taxon>
        <taxon>Pezizomycotina</taxon>
        <taxon>Dothideomycetes</taxon>
        <taxon>Dothideomycetidae</taxon>
        <taxon>Mycosphaerellales</taxon>
        <taxon>Teratosphaeriaceae</taxon>
        <taxon>Elasticomyces</taxon>
    </lineage>
</organism>
<gene>
    <name evidence="5" type="primary">ATG16</name>
    <name evidence="5" type="ORF">LTR97_006341</name>
</gene>
<proteinExistence type="inferred from homology"/>
<dbReference type="InterPro" id="IPR013923">
    <property type="entry name" value="Autophagy-rel_prot_16_dom"/>
</dbReference>
<evidence type="ECO:0000259" key="4">
    <source>
        <dbReference type="Pfam" id="PF08614"/>
    </source>
</evidence>
<evidence type="ECO:0000256" key="2">
    <source>
        <dbReference type="SAM" id="Coils"/>
    </source>
</evidence>
<comment type="similarity">
    <text evidence="1">Belongs to the ATG16 family.</text>
</comment>
<name>A0AAN7WFZ2_9PEZI</name>
<dbReference type="Gene3D" id="1.20.5.170">
    <property type="match status" value="1"/>
</dbReference>
<feature type="domain" description="Autophagy-related protein 16" evidence="4">
    <location>
        <begin position="7"/>
        <end position="196"/>
    </location>
</feature>
<sequence>MGDWIEQYSAALTERDVREKAHKVYIDAYTKLADRTAAFTANTTPPPTPASPSGKDRTSTPVKGKAAPKDADASPNDLLARLRADLTTTQKARSTLQAQVAELTTSMAALQTSSKSSISQLVQLTRQKADTERKLRDRDEELRGKSRLVEQAHDEMVALGLQLSMAEQRSEKLTRENKELVDRWMKRMGEEAEKVNRDSRWE</sequence>
<evidence type="ECO:0000313" key="6">
    <source>
        <dbReference type="Proteomes" id="UP001310594"/>
    </source>
</evidence>
<reference evidence="5" key="1">
    <citation type="submission" date="2023-08" db="EMBL/GenBank/DDBJ databases">
        <title>Black Yeasts Isolated from many extreme environments.</title>
        <authorList>
            <person name="Coleine C."/>
            <person name="Stajich J.E."/>
            <person name="Selbmann L."/>
        </authorList>
    </citation>
    <scope>NUCLEOTIDE SEQUENCE</scope>
    <source>
        <strain evidence="5">CCFEE 5810</strain>
    </source>
</reference>
<comment type="caution">
    <text evidence="5">The sequence shown here is derived from an EMBL/GenBank/DDBJ whole genome shotgun (WGS) entry which is preliminary data.</text>
</comment>
<dbReference type="EMBL" id="JAVRQU010000009">
    <property type="protein sequence ID" value="KAK5698693.1"/>
    <property type="molecule type" value="Genomic_DNA"/>
</dbReference>
<protein>
    <submittedName>
        <fullName evidence="5">Autophagy protein 16, interacts with Atg12p-Atg5p</fullName>
    </submittedName>
</protein>
<evidence type="ECO:0000256" key="1">
    <source>
        <dbReference type="ARBA" id="ARBA00005331"/>
    </source>
</evidence>
<feature type="coiled-coil region" evidence="2">
    <location>
        <begin position="79"/>
        <end position="183"/>
    </location>
</feature>
<dbReference type="Pfam" id="PF08614">
    <property type="entry name" value="ATG16"/>
    <property type="match status" value="1"/>
</dbReference>
<dbReference type="Proteomes" id="UP001310594">
    <property type="component" value="Unassembled WGS sequence"/>
</dbReference>
<feature type="region of interest" description="Disordered" evidence="3">
    <location>
        <begin position="37"/>
        <end position="76"/>
    </location>
</feature>
<evidence type="ECO:0000313" key="5">
    <source>
        <dbReference type="EMBL" id="KAK5698693.1"/>
    </source>
</evidence>
<evidence type="ECO:0000256" key="3">
    <source>
        <dbReference type="SAM" id="MobiDB-lite"/>
    </source>
</evidence>
<accession>A0AAN7WFZ2</accession>
<dbReference type="AlphaFoldDB" id="A0AAN7WFZ2"/>
<keyword evidence="2" id="KW-0175">Coiled coil</keyword>